<dbReference type="InterPro" id="IPR013974">
    <property type="entry name" value="SAF"/>
</dbReference>
<comment type="caution">
    <text evidence="2">The sequence shown here is derived from an EMBL/GenBank/DDBJ whole genome shotgun (WGS) entry which is preliminary data.</text>
</comment>
<dbReference type="Pfam" id="PF08666">
    <property type="entry name" value="SAF"/>
    <property type="match status" value="1"/>
</dbReference>
<sequence>MKLPSARSLKPSKTVGVLLVAITFGLLAAFVASSYLSSRLQEIESRSRGEMVSVVVAKKDLQAGVLLTAETLAVREVPGDYAHSLAISPDQFASIEGQELAFHMKGGELLLWPMLEGRKVPTFSVRVAPGRRAITVAVDEINSISGLLEPGDLIDLLVTFQQERQKVTAPLLQGVRVLATGQRAVDESRNGETRIYSTVTLDTDWKQAQNVVIAREEGRLTALLRNPEDTQPLPEPLVDLAALIDQRRRGDVLAPGVREVPVLYGGSNSSIPAEALRLGAYVPPASADRQAAAAQAGAAVSALINAARPPSAADGANALAEDGGPDVRTVVTSVSAAGRP</sequence>
<organism evidence="2 3">
    <name type="scientific">Comamonas nitrativorans</name>
    <dbReference type="NCBI Taxonomy" id="108437"/>
    <lineage>
        <taxon>Bacteria</taxon>
        <taxon>Pseudomonadati</taxon>
        <taxon>Pseudomonadota</taxon>
        <taxon>Betaproteobacteria</taxon>
        <taxon>Burkholderiales</taxon>
        <taxon>Comamonadaceae</taxon>
        <taxon>Comamonas</taxon>
    </lineage>
</organism>
<dbReference type="NCBIfam" id="TIGR03177">
    <property type="entry name" value="pilus_cpaB"/>
    <property type="match status" value="1"/>
</dbReference>
<accession>A0ABV9GYB8</accession>
<dbReference type="InterPro" id="IPR017592">
    <property type="entry name" value="Pilus_assmbl_Flp-typ_CpaB"/>
</dbReference>
<dbReference type="Pfam" id="PF16976">
    <property type="entry name" value="RcpC"/>
    <property type="match status" value="1"/>
</dbReference>
<reference evidence="3" key="1">
    <citation type="journal article" date="2019" name="Int. J. Syst. Evol. Microbiol.">
        <title>The Global Catalogue of Microorganisms (GCM) 10K type strain sequencing project: providing services to taxonomists for standard genome sequencing and annotation.</title>
        <authorList>
            <consortium name="The Broad Institute Genomics Platform"/>
            <consortium name="The Broad Institute Genome Sequencing Center for Infectious Disease"/>
            <person name="Wu L."/>
            <person name="Ma J."/>
        </authorList>
    </citation>
    <scope>NUCLEOTIDE SEQUENCE [LARGE SCALE GENOMIC DNA]</scope>
    <source>
        <strain evidence="3">JCM 11650</strain>
    </source>
</reference>
<evidence type="ECO:0000313" key="3">
    <source>
        <dbReference type="Proteomes" id="UP001595967"/>
    </source>
</evidence>
<dbReference type="Proteomes" id="UP001595967">
    <property type="component" value="Unassembled WGS sequence"/>
</dbReference>
<dbReference type="RefSeq" id="WP_377725764.1">
    <property type="nucleotide sequence ID" value="NZ_JBHSEW010000007.1"/>
</dbReference>
<dbReference type="InterPro" id="IPR036732">
    <property type="entry name" value="AFP_Neu5c_C_sf"/>
</dbReference>
<name>A0ABV9GYB8_9BURK</name>
<protein>
    <submittedName>
        <fullName evidence="2">Flp pilus assembly protein CpaB</fullName>
    </submittedName>
</protein>
<dbReference type="InterPro" id="IPR031571">
    <property type="entry name" value="RcpC_dom"/>
</dbReference>
<dbReference type="SMART" id="SM00858">
    <property type="entry name" value="SAF"/>
    <property type="match status" value="1"/>
</dbReference>
<gene>
    <name evidence="2" type="primary">cpaB</name>
    <name evidence="2" type="ORF">ACFO3A_08900</name>
</gene>
<evidence type="ECO:0000259" key="1">
    <source>
        <dbReference type="SMART" id="SM00858"/>
    </source>
</evidence>
<proteinExistence type="predicted"/>
<dbReference type="SUPFAM" id="SSF51269">
    <property type="entry name" value="AFP III-like domain"/>
    <property type="match status" value="1"/>
</dbReference>
<feature type="domain" description="SAF" evidence="1">
    <location>
        <begin position="52"/>
        <end position="116"/>
    </location>
</feature>
<dbReference type="EMBL" id="JBHSEW010000007">
    <property type="protein sequence ID" value="MFC4622332.1"/>
    <property type="molecule type" value="Genomic_DNA"/>
</dbReference>
<evidence type="ECO:0000313" key="2">
    <source>
        <dbReference type="EMBL" id="MFC4622332.1"/>
    </source>
</evidence>
<keyword evidence="3" id="KW-1185">Reference proteome</keyword>